<dbReference type="InterPro" id="IPR006880">
    <property type="entry name" value="INO80B_C"/>
</dbReference>
<evidence type="ECO:0000256" key="2">
    <source>
        <dbReference type="SAM" id="MobiDB-lite"/>
    </source>
</evidence>
<proteinExistence type="predicted"/>
<dbReference type="Pfam" id="PF04795">
    <property type="entry name" value="PAPA-1"/>
    <property type="match status" value="1"/>
</dbReference>
<feature type="compositionally biased region" description="Basic residues" evidence="2">
    <location>
        <begin position="71"/>
        <end position="80"/>
    </location>
</feature>
<dbReference type="SMART" id="SM01406">
    <property type="entry name" value="PAPA-1"/>
    <property type="match status" value="1"/>
</dbReference>
<gene>
    <name evidence="5" type="primary">LOC107411750</name>
</gene>
<dbReference type="InterPro" id="IPR007529">
    <property type="entry name" value="Znf_HIT"/>
</dbReference>
<evidence type="ECO:0000313" key="4">
    <source>
        <dbReference type="Proteomes" id="UP001652623"/>
    </source>
</evidence>
<feature type="coiled-coil region" evidence="1">
    <location>
        <begin position="495"/>
        <end position="569"/>
    </location>
</feature>
<dbReference type="GeneID" id="107411750"/>
<name>A0ABM3IA30_ZIZJJ</name>
<dbReference type="RefSeq" id="XP_048324130.2">
    <property type="nucleotide sequence ID" value="XM_048468173.2"/>
</dbReference>
<feature type="compositionally biased region" description="Low complexity" evidence="2">
    <location>
        <begin position="94"/>
        <end position="104"/>
    </location>
</feature>
<feature type="domain" description="INO80 complex subunit B-like conserved region" evidence="3">
    <location>
        <begin position="503"/>
        <end position="591"/>
    </location>
</feature>
<dbReference type="CDD" id="cd23021">
    <property type="entry name" value="zf-HIT_IN80B"/>
    <property type="match status" value="1"/>
</dbReference>
<sequence length="650" mass="71881">MGAEEFDRNNKTRLKLVVTQPRHNNNHNTTVVGLGCTVQKPGGMHQDCSTSLTAMEGYGSLGFSDVNSAVRKKRSNTFRRPRNDSQVPLDYRDISSLSSTPPSDDSSKGSSDDNNDFGSVSQRKEINLNQCGSRASFSNLAESESAKNVIKNEDGGFADSDEASNDGSFRGSNEQRNSGVDSRRSSKGVLAPANWKSTSKVGHSEVASDGLDNENKVKKVKLKVGGVTRTIQAKTISDGASAVGSSTTKSSHISGSPRPRQKLIQDNSDDNRSFTSDKGTGLQGQGATLKDASRNSYAGNADPLSDRMPDENIYVNKMEKDEPLRKSKRVPKRRLLVDTFDDEDDDDVEIRYLEKLKTSKVSTGCGVEDKDDKERESRTQRKISWLSKRNADAKYAVDMGDYGSSRSVKETKKSRSGRVYGDTDYVEEEEPISDCELDSKRKRPRKEFVESLIDPKKERTVTTRQRALQTGKDVSSSVSLIEFPNGLPPAAPRKQKEKLSEVEQQLKKAEAAQRRKMQVEKAARESEAEAIRKILGQDSSRKKREDKIKKRQENLAQFLQEKAANAEIVASDSVRWVMGPSGTVVTFPDEIGLPTIFDSKPCSYPPPREKCAGPSCSNPYKYRDSQSKLPLCSLQCYKAIHKKMPPLSAC</sequence>
<dbReference type="InterPro" id="IPR029523">
    <property type="entry name" value="INO80B/Ies2"/>
</dbReference>
<feature type="region of interest" description="Disordered" evidence="2">
    <location>
        <begin position="403"/>
        <end position="432"/>
    </location>
</feature>
<feature type="compositionally biased region" description="Low complexity" evidence="2">
    <location>
        <begin position="244"/>
        <end position="256"/>
    </location>
</feature>
<dbReference type="PANTHER" id="PTHR21561:SF14">
    <property type="entry name" value="HIT ZINC FINGER AND PAPA-1-LIKE DOMAIN-CONTAINING PROTEIN"/>
    <property type="match status" value="1"/>
</dbReference>
<evidence type="ECO:0000313" key="5">
    <source>
        <dbReference type="RefSeq" id="XP_048324130.2"/>
    </source>
</evidence>
<dbReference type="PANTHER" id="PTHR21561">
    <property type="entry name" value="INO80 COMPLEX SUBUNIT B"/>
    <property type="match status" value="1"/>
</dbReference>
<protein>
    <submittedName>
        <fullName evidence="5">Uncharacterized protein LOC107411750 isoform X1</fullName>
    </submittedName>
</protein>
<keyword evidence="1" id="KW-0175">Coiled coil</keyword>
<evidence type="ECO:0000259" key="3">
    <source>
        <dbReference type="SMART" id="SM01406"/>
    </source>
</evidence>
<keyword evidence="4" id="KW-1185">Reference proteome</keyword>
<feature type="region of interest" description="Disordered" evidence="2">
    <location>
        <begin position="361"/>
        <end position="382"/>
    </location>
</feature>
<dbReference type="Proteomes" id="UP001652623">
    <property type="component" value="Chromosome 10"/>
</dbReference>
<dbReference type="Pfam" id="PF04438">
    <property type="entry name" value="zf-HIT"/>
    <property type="match status" value="1"/>
</dbReference>
<accession>A0ABM3IA30</accession>
<feature type="region of interest" description="Disordered" evidence="2">
    <location>
        <begin position="152"/>
        <end position="326"/>
    </location>
</feature>
<evidence type="ECO:0000256" key="1">
    <source>
        <dbReference type="SAM" id="Coils"/>
    </source>
</evidence>
<feature type="region of interest" description="Disordered" evidence="2">
    <location>
        <begin position="71"/>
        <end position="125"/>
    </location>
</feature>
<organism evidence="4 5">
    <name type="scientific">Ziziphus jujuba</name>
    <name type="common">Chinese jujube</name>
    <name type="synonym">Ziziphus sativa</name>
    <dbReference type="NCBI Taxonomy" id="326968"/>
    <lineage>
        <taxon>Eukaryota</taxon>
        <taxon>Viridiplantae</taxon>
        <taxon>Streptophyta</taxon>
        <taxon>Embryophyta</taxon>
        <taxon>Tracheophyta</taxon>
        <taxon>Spermatophyta</taxon>
        <taxon>Magnoliopsida</taxon>
        <taxon>eudicotyledons</taxon>
        <taxon>Gunneridae</taxon>
        <taxon>Pentapetalae</taxon>
        <taxon>rosids</taxon>
        <taxon>fabids</taxon>
        <taxon>Rosales</taxon>
        <taxon>Rhamnaceae</taxon>
        <taxon>Paliureae</taxon>
        <taxon>Ziziphus</taxon>
    </lineage>
</organism>
<feature type="compositionally biased region" description="Basic and acidic residues" evidence="2">
    <location>
        <begin position="367"/>
        <end position="379"/>
    </location>
</feature>
<feature type="compositionally biased region" description="Polar residues" evidence="2">
    <location>
        <begin position="165"/>
        <end position="180"/>
    </location>
</feature>
<reference evidence="5" key="1">
    <citation type="submission" date="2025-08" db="UniProtKB">
        <authorList>
            <consortium name="RefSeq"/>
        </authorList>
    </citation>
    <scope>IDENTIFICATION</scope>
    <source>
        <tissue evidence="5">Seedling</tissue>
    </source>
</reference>